<sequence>MAKLKRQPRALTGRDSSVEQPSPAMSPQSDRRRTLSDAQVAEGMGMKQSKRAVTAARFIHTATGEWPWEFAADFKPHAWSINMVEHLSQLTRHVKTDVGGFEPVKLFFRSVIHQKRIDEKPNQNLKAGDVIDAMVRFKVPNKTRAKAEGRARKTKAKKQINSREEEESELEKDDGDLGDVEQDESDVEEREEDEGNKVSAKTNQKNEMDEDSNEETEGNEHQENDTDALVPRRHKSLDKVVPAPQLQSTPVKTTNKADKKRTAGSHASEISKRRRIQEQEAPASPVSQVFMNENEASRPSHHFGVDPSYLQQSQPVGIEPGTFEYLGDAFKKWQSVVEEKALEVAAQREEIKRSLESHSKEMQQQEHQREQAQAQLDGYCKAVEQVLGEAKNLKEQHGRFQIQKLQMGLTPAFIVQIESHHKSERDANDKALADAMLEQQAAEEILEKHTVVPSEEAQVQEERLKLDQAKWDSKAWELEVQSERLKMMAQILRLSSAEVGALKNILSQKGLPWGEMIELSKERAVNGHNADPVGVAQGRRDLDRHG</sequence>
<dbReference type="EMBL" id="JANRMS010000039">
    <property type="protein sequence ID" value="KAJ3548768.1"/>
    <property type="molecule type" value="Genomic_DNA"/>
</dbReference>
<name>A0ACC1SY55_9HYPO</name>
<reference evidence="1" key="1">
    <citation type="submission" date="2022-08" db="EMBL/GenBank/DDBJ databases">
        <title>Genome Sequence of Fusarium decemcellulare.</title>
        <authorList>
            <person name="Buettner E."/>
        </authorList>
    </citation>
    <scope>NUCLEOTIDE SEQUENCE</scope>
    <source>
        <strain evidence="1">Babe19</strain>
    </source>
</reference>
<evidence type="ECO:0000313" key="1">
    <source>
        <dbReference type="EMBL" id="KAJ3548768.1"/>
    </source>
</evidence>
<evidence type="ECO:0000313" key="2">
    <source>
        <dbReference type="Proteomes" id="UP001148629"/>
    </source>
</evidence>
<accession>A0ACC1SY55</accession>
<organism evidence="1 2">
    <name type="scientific">Fusarium decemcellulare</name>
    <dbReference type="NCBI Taxonomy" id="57161"/>
    <lineage>
        <taxon>Eukaryota</taxon>
        <taxon>Fungi</taxon>
        <taxon>Dikarya</taxon>
        <taxon>Ascomycota</taxon>
        <taxon>Pezizomycotina</taxon>
        <taxon>Sordariomycetes</taxon>
        <taxon>Hypocreomycetidae</taxon>
        <taxon>Hypocreales</taxon>
        <taxon>Nectriaceae</taxon>
        <taxon>Fusarium</taxon>
        <taxon>Fusarium decemcellulare species complex</taxon>
    </lineage>
</organism>
<dbReference type="Proteomes" id="UP001148629">
    <property type="component" value="Unassembled WGS sequence"/>
</dbReference>
<proteinExistence type="predicted"/>
<comment type="caution">
    <text evidence="1">The sequence shown here is derived from an EMBL/GenBank/DDBJ whole genome shotgun (WGS) entry which is preliminary data.</text>
</comment>
<keyword evidence="2" id="KW-1185">Reference proteome</keyword>
<protein>
    <submittedName>
        <fullName evidence="1">Uncharacterized protein</fullName>
    </submittedName>
</protein>
<gene>
    <name evidence="1" type="ORF">NM208_g835</name>
</gene>